<sequence length="48" mass="5792">MGRIFSNTIEEFEAFIQLGTFYWPRALAKKTKYQQKGNEYEQIEEMLL</sequence>
<name>A0A1C4DF68_BACTU</name>
<accession>A0A1C4DF68</accession>
<evidence type="ECO:0000313" key="1">
    <source>
        <dbReference type="EMBL" id="SCC30024.1"/>
    </source>
</evidence>
<dbReference type="Proteomes" id="UP000195991">
    <property type="component" value="Unassembled WGS sequence"/>
</dbReference>
<gene>
    <name evidence="1" type="ORF">BTT61001_02380</name>
</gene>
<evidence type="ECO:0000313" key="2">
    <source>
        <dbReference type="Proteomes" id="UP000195991"/>
    </source>
</evidence>
<dbReference type="RefSeq" id="WP_153600579.1">
    <property type="nucleotide sequence ID" value="NZ_FMBI01000028.1"/>
</dbReference>
<reference evidence="1 2" key="1">
    <citation type="submission" date="2016-08" db="EMBL/GenBank/DDBJ databases">
        <authorList>
            <person name="Seilhamer J.J."/>
        </authorList>
    </citation>
    <scope>NUCLEOTIDE SEQUENCE [LARGE SCALE GENOMIC DNA]</scope>
    <source>
        <strain evidence="1 2">IEBC_T61001</strain>
    </source>
</reference>
<protein>
    <submittedName>
        <fullName evidence="1">Uncharacterized protein</fullName>
    </submittedName>
</protein>
<proteinExistence type="predicted"/>
<dbReference type="AlphaFoldDB" id="A0A1C4DF68"/>
<organism evidence="1 2">
    <name type="scientific">Bacillus thuringiensis</name>
    <dbReference type="NCBI Taxonomy" id="1428"/>
    <lineage>
        <taxon>Bacteria</taxon>
        <taxon>Bacillati</taxon>
        <taxon>Bacillota</taxon>
        <taxon>Bacilli</taxon>
        <taxon>Bacillales</taxon>
        <taxon>Bacillaceae</taxon>
        <taxon>Bacillus</taxon>
        <taxon>Bacillus cereus group</taxon>
    </lineage>
</organism>
<dbReference type="EMBL" id="FMBI01000028">
    <property type="protein sequence ID" value="SCC30024.1"/>
    <property type="molecule type" value="Genomic_DNA"/>
</dbReference>